<reference evidence="1" key="1">
    <citation type="submission" date="2020-03" db="EMBL/GenBank/DDBJ databases">
        <authorList>
            <person name="Weist P."/>
        </authorList>
    </citation>
    <scope>NUCLEOTIDE SEQUENCE</scope>
</reference>
<evidence type="ECO:0000313" key="2">
    <source>
        <dbReference type="Proteomes" id="UP001153269"/>
    </source>
</evidence>
<gene>
    <name evidence="1" type="ORF">PLEPLA_LOCUS25717</name>
</gene>
<evidence type="ECO:0000313" key="1">
    <source>
        <dbReference type="EMBL" id="CAB1437691.1"/>
    </source>
</evidence>
<dbReference type="AlphaFoldDB" id="A0A9N7UWM3"/>
<keyword evidence="2" id="KW-1185">Reference proteome</keyword>
<name>A0A9N7UWM3_PLEPL</name>
<comment type="caution">
    <text evidence="1">The sequence shown here is derived from an EMBL/GenBank/DDBJ whole genome shotgun (WGS) entry which is preliminary data.</text>
</comment>
<sequence length="84" mass="9018">MKLGGRMQYGSGKNLMMQIRSSAHHPAAHIILRRTCYCGAHHPAAIPPAVHIVLRRTSAQIGALHPAAHILRRTSSCGSGGNYP</sequence>
<dbReference type="Proteomes" id="UP001153269">
    <property type="component" value="Unassembled WGS sequence"/>
</dbReference>
<accession>A0A9N7UWM3</accession>
<protein>
    <submittedName>
        <fullName evidence="1">Uncharacterized protein</fullName>
    </submittedName>
</protein>
<organism evidence="1 2">
    <name type="scientific">Pleuronectes platessa</name>
    <name type="common">European plaice</name>
    <dbReference type="NCBI Taxonomy" id="8262"/>
    <lineage>
        <taxon>Eukaryota</taxon>
        <taxon>Metazoa</taxon>
        <taxon>Chordata</taxon>
        <taxon>Craniata</taxon>
        <taxon>Vertebrata</taxon>
        <taxon>Euteleostomi</taxon>
        <taxon>Actinopterygii</taxon>
        <taxon>Neopterygii</taxon>
        <taxon>Teleostei</taxon>
        <taxon>Neoteleostei</taxon>
        <taxon>Acanthomorphata</taxon>
        <taxon>Carangaria</taxon>
        <taxon>Pleuronectiformes</taxon>
        <taxon>Pleuronectoidei</taxon>
        <taxon>Pleuronectidae</taxon>
        <taxon>Pleuronectes</taxon>
    </lineage>
</organism>
<dbReference type="EMBL" id="CADEAL010002057">
    <property type="protein sequence ID" value="CAB1437691.1"/>
    <property type="molecule type" value="Genomic_DNA"/>
</dbReference>
<proteinExistence type="predicted"/>